<feature type="transmembrane region" description="Helical" evidence="2">
    <location>
        <begin position="15"/>
        <end position="35"/>
    </location>
</feature>
<sequence length="498" mass="56193">VLGTPAHSFVNRASLITLGVGVAIGLLITFSVPLVDTLKSKYNFDLTQVSEKEQERRGLFRRNLSKPKTSEELLEVLELIEKQKSHQISSKSPPQIVNFFTKPLSSNDVKSPQSSSNDRKRKFLHKESSNLCGSLKNYADTLQKDAVEISKIKNAKKTCTLVSTFFQNGNSDTLSDFESPSKRIQFKERAVIPKKKLNRKRKQPIKQAKIKNALETKIFEKVLAHHSTSNCLDSDDLQMALALSRSLVDTHATTGESELSNISHAIRNAESHRKEDIVRKTFQQFGFKKRDNNGEQFMKISQTELRANLRSDYNYRDFFANIGPKKRLSRFTPLTRRTEKKQKKKLTEKVKLILQISAATGSVTSETLKEYCVTSETLEEYCVTSGYLLQFFCSNSPSYNSSLTNWTDIPGREYSPVRNATEIDDTKNSSGPYGTCDTNILISFLTNDTDRKSNECKFSDSMNPLLCEEANAETENTRGASPDMFADYEASANNSLLD</sequence>
<keyword evidence="2" id="KW-0472">Membrane</keyword>
<accession>A0A9Q0RT15</accession>
<dbReference type="EMBL" id="WJQU01002667">
    <property type="protein sequence ID" value="KAJ6631745.1"/>
    <property type="molecule type" value="Genomic_DNA"/>
</dbReference>
<feature type="compositionally biased region" description="Polar residues" evidence="1">
    <location>
        <begin position="103"/>
        <end position="116"/>
    </location>
</feature>
<keyword evidence="4" id="KW-1185">Reference proteome</keyword>
<keyword evidence="3" id="KW-0378">Hydrolase</keyword>
<evidence type="ECO:0000313" key="3">
    <source>
        <dbReference type="EMBL" id="KAJ6631745.1"/>
    </source>
</evidence>
<dbReference type="GO" id="GO:0004519">
    <property type="term" value="F:endonuclease activity"/>
    <property type="evidence" value="ECO:0007669"/>
    <property type="project" value="UniProtKB-KW"/>
</dbReference>
<organism evidence="3 4">
    <name type="scientific">Pseudolycoriella hygida</name>
    <dbReference type="NCBI Taxonomy" id="35572"/>
    <lineage>
        <taxon>Eukaryota</taxon>
        <taxon>Metazoa</taxon>
        <taxon>Ecdysozoa</taxon>
        <taxon>Arthropoda</taxon>
        <taxon>Hexapoda</taxon>
        <taxon>Insecta</taxon>
        <taxon>Pterygota</taxon>
        <taxon>Neoptera</taxon>
        <taxon>Endopterygota</taxon>
        <taxon>Diptera</taxon>
        <taxon>Nematocera</taxon>
        <taxon>Sciaroidea</taxon>
        <taxon>Sciaridae</taxon>
        <taxon>Pseudolycoriella</taxon>
    </lineage>
</organism>
<dbReference type="AlphaFoldDB" id="A0A9Q0RT15"/>
<keyword evidence="3" id="KW-0540">Nuclease</keyword>
<keyword evidence="2" id="KW-1133">Transmembrane helix</keyword>
<gene>
    <name evidence="3" type="primary">mus312_0</name>
    <name evidence="3" type="ORF">Bhyg_17540</name>
</gene>
<reference evidence="3" key="1">
    <citation type="submission" date="2022-07" db="EMBL/GenBank/DDBJ databases">
        <authorList>
            <person name="Trinca V."/>
            <person name="Uliana J.V.C."/>
            <person name="Torres T.T."/>
            <person name="Ward R.J."/>
            <person name="Monesi N."/>
        </authorList>
    </citation>
    <scope>NUCLEOTIDE SEQUENCE</scope>
    <source>
        <strain evidence="3">HSMRA1968</strain>
        <tissue evidence="3">Whole embryos</tissue>
    </source>
</reference>
<feature type="non-terminal residue" evidence="3">
    <location>
        <position position="498"/>
    </location>
</feature>
<evidence type="ECO:0000313" key="4">
    <source>
        <dbReference type="Proteomes" id="UP001151699"/>
    </source>
</evidence>
<evidence type="ECO:0000256" key="2">
    <source>
        <dbReference type="SAM" id="Phobius"/>
    </source>
</evidence>
<keyword evidence="3" id="KW-0255">Endonuclease</keyword>
<feature type="non-terminal residue" evidence="3">
    <location>
        <position position="1"/>
    </location>
</feature>
<comment type="caution">
    <text evidence="3">The sequence shown here is derived from an EMBL/GenBank/DDBJ whole genome shotgun (WGS) entry which is preliminary data.</text>
</comment>
<name>A0A9Q0RT15_9DIPT</name>
<dbReference type="OrthoDB" id="5576441at2759"/>
<dbReference type="Proteomes" id="UP001151699">
    <property type="component" value="Unassembled WGS sequence"/>
</dbReference>
<evidence type="ECO:0000256" key="1">
    <source>
        <dbReference type="SAM" id="MobiDB-lite"/>
    </source>
</evidence>
<keyword evidence="2" id="KW-0812">Transmembrane</keyword>
<protein>
    <submittedName>
        <fullName evidence="3">Structure-specific endonuclease subunit SLX4</fullName>
    </submittedName>
</protein>
<feature type="region of interest" description="Disordered" evidence="1">
    <location>
        <begin position="103"/>
        <end position="123"/>
    </location>
</feature>
<proteinExistence type="predicted"/>